<reference evidence="2" key="2">
    <citation type="journal article" date="2023" name="Proc. Natl. Acad. Sci. U.S.A.">
        <title>A global phylogenomic analysis of the shiitake genus Lentinula.</title>
        <authorList>
            <person name="Sierra-Patev S."/>
            <person name="Min B."/>
            <person name="Naranjo-Ortiz M."/>
            <person name="Looney B."/>
            <person name="Konkel Z."/>
            <person name="Slot J.C."/>
            <person name="Sakamoto Y."/>
            <person name="Steenwyk J.L."/>
            <person name="Rokas A."/>
            <person name="Carro J."/>
            <person name="Camarero S."/>
            <person name="Ferreira P."/>
            <person name="Molpeceres G."/>
            <person name="Ruiz-Duenas F.J."/>
            <person name="Serrano A."/>
            <person name="Henrissat B."/>
            <person name="Drula E."/>
            <person name="Hughes K.W."/>
            <person name="Mata J.L."/>
            <person name="Ishikawa N.K."/>
            <person name="Vargas-Isla R."/>
            <person name="Ushijima S."/>
            <person name="Smith C.A."/>
            <person name="Donoghue J."/>
            <person name="Ahrendt S."/>
            <person name="Andreopoulos W."/>
            <person name="He G."/>
            <person name="LaButti K."/>
            <person name="Lipzen A."/>
            <person name="Ng V."/>
            <person name="Riley R."/>
            <person name="Sandor L."/>
            <person name="Barry K."/>
            <person name="Martinez A.T."/>
            <person name="Xiao Y."/>
            <person name="Gibbons J.G."/>
            <person name="Terashima K."/>
            <person name="Grigoriev I.V."/>
            <person name="Hibbett D."/>
        </authorList>
    </citation>
    <scope>NUCLEOTIDE SEQUENCE</scope>
    <source>
        <strain evidence="2">Sp2 HRB7682 ss15</strain>
    </source>
</reference>
<accession>A0A9W9A0G5</accession>
<dbReference type="Proteomes" id="UP001150238">
    <property type="component" value="Unassembled WGS sequence"/>
</dbReference>
<evidence type="ECO:0000313" key="2">
    <source>
        <dbReference type="EMBL" id="KAJ4470686.1"/>
    </source>
</evidence>
<proteinExistence type="predicted"/>
<protein>
    <recommendedName>
        <fullName evidence="1">F-box domain-containing protein</fullName>
    </recommendedName>
</protein>
<evidence type="ECO:0000259" key="1">
    <source>
        <dbReference type="PROSITE" id="PS50181"/>
    </source>
</evidence>
<organism evidence="2 3">
    <name type="scientific">Lentinula lateritia</name>
    <dbReference type="NCBI Taxonomy" id="40482"/>
    <lineage>
        <taxon>Eukaryota</taxon>
        <taxon>Fungi</taxon>
        <taxon>Dikarya</taxon>
        <taxon>Basidiomycota</taxon>
        <taxon>Agaricomycotina</taxon>
        <taxon>Agaricomycetes</taxon>
        <taxon>Agaricomycetidae</taxon>
        <taxon>Agaricales</taxon>
        <taxon>Marasmiineae</taxon>
        <taxon>Omphalotaceae</taxon>
        <taxon>Lentinula</taxon>
    </lineage>
</organism>
<feature type="domain" description="F-box" evidence="1">
    <location>
        <begin position="3"/>
        <end position="51"/>
    </location>
</feature>
<name>A0A9W9A0G5_9AGAR</name>
<dbReference type="PROSITE" id="PS50181">
    <property type="entry name" value="FBOX"/>
    <property type="match status" value="1"/>
</dbReference>
<gene>
    <name evidence="2" type="ORF">C8J55DRAFT_479273</name>
</gene>
<dbReference type="InterPro" id="IPR001810">
    <property type="entry name" value="F-box_dom"/>
</dbReference>
<dbReference type="AlphaFoldDB" id="A0A9W9A0G5"/>
<dbReference type="EMBL" id="JANVFS010000031">
    <property type="protein sequence ID" value="KAJ4470686.1"/>
    <property type="molecule type" value="Genomic_DNA"/>
</dbReference>
<reference evidence="2" key="1">
    <citation type="submission" date="2022-08" db="EMBL/GenBank/DDBJ databases">
        <authorList>
            <consortium name="DOE Joint Genome Institute"/>
            <person name="Min B."/>
            <person name="Riley R."/>
            <person name="Sierra-Patev S."/>
            <person name="Naranjo-Ortiz M."/>
            <person name="Looney B."/>
            <person name="Konkel Z."/>
            <person name="Slot J.C."/>
            <person name="Sakamoto Y."/>
            <person name="Steenwyk J.L."/>
            <person name="Rokas A."/>
            <person name="Carro J."/>
            <person name="Camarero S."/>
            <person name="Ferreira P."/>
            <person name="Molpeceres G."/>
            <person name="Ruiz-Duenas F.J."/>
            <person name="Serrano A."/>
            <person name="Henrissat B."/>
            <person name="Drula E."/>
            <person name="Hughes K.W."/>
            <person name="Mata J.L."/>
            <person name="Ishikawa N.K."/>
            <person name="Vargas-Isla R."/>
            <person name="Ushijima S."/>
            <person name="Smith C.A."/>
            <person name="Ahrendt S."/>
            <person name="Andreopoulos W."/>
            <person name="He G."/>
            <person name="Labutti K."/>
            <person name="Lipzen A."/>
            <person name="Ng V."/>
            <person name="Sandor L."/>
            <person name="Barry K."/>
            <person name="Martinez A.T."/>
            <person name="Xiao Y."/>
            <person name="Gibbons J.G."/>
            <person name="Terashima K."/>
            <person name="Hibbett D.S."/>
            <person name="Grigoriev I.V."/>
        </authorList>
    </citation>
    <scope>NUCLEOTIDE SEQUENCE</scope>
    <source>
        <strain evidence="2">Sp2 HRB7682 ss15</strain>
    </source>
</reference>
<evidence type="ECO:0000313" key="3">
    <source>
        <dbReference type="Proteomes" id="UP001150238"/>
    </source>
</evidence>
<comment type="caution">
    <text evidence="2">The sequence shown here is derived from an EMBL/GenBank/DDBJ whole genome shotgun (WGS) entry which is preliminary data.</text>
</comment>
<sequence length="310" mass="35891">MQAFRLQDLPVELERSIFEIAARLDLKTAMNLSLVCRQLKEWIQPLIYEMVTLGTGDTALFLRTMEMLPADFFARSVKRLCLTVSVDPNDAQRILRSCTGISNLACWVDFLGQFPLTPSTPFRELLHPLPLRRLSIEAAHFQTLSFPECAWIHSLTYLDLVFWKEDSLLIRELRFLPALTHLALLLQHSSIETSALAYILSILPSLQILCLVTDEDDLERYEQGTRLVDPRVVCLPHPESVLDWEAPYRGRPDMWSQAEEIIEQRQLAANRVRNRFSGLKIASTQCYNRWRNDGTLNTNWLNRTHNHFDL</sequence>